<organism evidence="2 3">
    <name type="scientific">Rhodococcus artemisiae</name>
    <dbReference type="NCBI Taxonomy" id="714159"/>
    <lineage>
        <taxon>Bacteria</taxon>
        <taxon>Bacillati</taxon>
        <taxon>Actinomycetota</taxon>
        <taxon>Actinomycetes</taxon>
        <taxon>Mycobacteriales</taxon>
        <taxon>Nocardiaceae</taxon>
        <taxon>Rhodococcus</taxon>
    </lineage>
</organism>
<dbReference type="EMBL" id="JAUTXY010000010">
    <property type="protein sequence ID" value="MEE2059828.1"/>
    <property type="molecule type" value="Genomic_DNA"/>
</dbReference>
<keyword evidence="1" id="KW-1133">Transmembrane helix</keyword>
<evidence type="ECO:0000313" key="3">
    <source>
        <dbReference type="Proteomes" id="UP001336020"/>
    </source>
</evidence>
<feature type="transmembrane region" description="Helical" evidence="1">
    <location>
        <begin position="19"/>
        <end position="37"/>
    </location>
</feature>
<gene>
    <name evidence="2" type="ORF">Q7514_20105</name>
</gene>
<accession>A0ABU7LE65</accession>
<reference evidence="2 3" key="1">
    <citation type="submission" date="2023-07" db="EMBL/GenBank/DDBJ databases">
        <authorList>
            <person name="Girao M."/>
            <person name="Carvalho M.F."/>
        </authorList>
    </citation>
    <scope>NUCLEOTIDE SEQUENCE [LARGE SCALE GENOMIC DNA]</scope>
    <source>
        <strain evidence="2 3">YIM65754</strain>
    </source>
</reference>
<protein>
    <recommendedName>
        <fullName evidence="4">Peptidase MA superfamily protein</fullName>
    </recommendedName>
</protein>
<comment type="caution">
    <text evidence="2">The sequence shown here is derived from an EMBL/GenBank/DDBJ whole genome shotgun (WGS) entry which is preliminary data.</text>
</comment>
<dbReference type="RefSeq" id="WP_330135041.1">
    <property type="nucleotide sequence ID" value="NZ_JAUTXY010000010.1"/>
</dbReference>
<evidence type="ECO:0000256" key="1">
    <source>
        <dbReference type="SAM" id="Phobius"/>
    </source>
</evidence>
<evidence type="ECO:0000313" key="2">
    <source>
        <dbReference type="EMBL" id="MEE2059828.1"/>
    </source>
</evidence>
<name>A0ABU7LE65_9NOCA</name>
<proteinExistence type="predicted"/>
<evidence type="ECO:0008006" key="4">
    <source>
        <dbReference type="Google" id="ProtNLM"/>
    </source>
</evidence>
<sequence length="443" mass="47386">MHAPETLPRPRRRVPWERIGLAGLALAVAAVGVLLVAPDTTGPSESDVRVEVQALLDSWADAIRTDDRAALAEIIDTAVGPELLEAETRRAQALTGVPLAEFGYELGTESAADIPSEIVRRFGDDPVRALTVSLRYGIEGVDEVPTRKPVALLIVARSDGWKIASDRPLPGSVPATWRGPWDHGPLDMTTTATAGGTSLILAHPDTTDLVDDIADELPSAVDAVSEVWGTDWPERSLVLVTSSHDEFTDQVGTAHNGDEIAAVAISDAVDPEHDRASGQRIVFSPAASSRLSQEGLRAVLRHELAHIAARPQTVDGSPMWILEGYADYIGYRSDTGSAVTGADLRRIAPNLVGELTRNGAPSQIPTDDDFADPGRSRTAYETAWSLATFLAEEYGEDDLTSLYRTLADGPVSEAGQSDAFTATVGMSTADVVDRWGDWLTDRV</sequence>
<keyword evidence="1" id="KW-0472">Membrane</keyword>
<keyword evidence="1" id="KW-0812">Transmembrane</keyword>
<keyword evidence="3" id="KW-1185">Reference proteome</keyword>
<dbReference type="Proteomes" id="UP001336020">
    <property type="component" value="Unassembled WGS sequence"/>
</dbReference>